<dbReference type="EMBL" id="BNBD01000012">
    <property type="protein sequence ID" value="GHF62354.1"/>
    <property type="molecule type" value="Genomic_DNA"/>
</dbReference>
<comment type="caution">
    <text evidence="1">The sequence shown here is derived from an EMBL/GenBank/DDBJ whole genome shotgun (WGS) entry which is preliminary data.</text>
</comment>
<protein>
    <submittedName>
        <fullName evidence="1">Uncharacterized protein</fullName>
    </submittedName>
</protein>
<proteinExistence type="predicted"/>
<reference evidence="1" key="2">
    <citation type="submission" date="2020-09" db="EMBL/GenBank/DDBJ databases">
        <authorList>
            <person name="Sun Q."/>
            <person name="Ohkuma M."/>
        </authorList>
    </citation>
    <scope>NUCLEOTIDE SEQUENCE</scope>
    <source>
        <strain evidence="1">JCM 4059</strain>
    </source>
</reference>
<dbReference type="AlphaFoldDB" id="A0A919B7W6"/>
<gene>
    <name evidence="1" type="ORF">GCM10010218_49780</name>
</gene>
<sequence length="73" mass="8094">MPVAFETNSERSGAYFAHRGRLTRGARNRFSQSGMEAVNDPLLSVMSPILRRPAVTRWAVAEPVDNHPVDKAT</sequence>
<dbReference type="Proteomes" id="UP000638313">
    <property type="component" value="Unassembled WGS sequence"/>
</dbReference>
<reference evidence="1" key="1">
    <citation type="journal article" date="2014" name="Int. J. Syst. Evol. Microbiol.">
        <title>Complete genome sequence of Corynebacterium casei LMG S-19264T (=DSM 44701T), isolated from a smear-ripened cheese.</title>
        <authorList>
            <consortium name="US DOE Joint Genome Institute (JGI-PGF)"/>
            <person name="Walter F."/>
            <person name="Albersmeier A."/>
            <person name="Kalinowski J."/>
            <person name="Ruckert C."/>
        </authorList>
    </citation>
    <scope>NUCLEOTIDE SEQUENCE</scope>
    <source>
        <strain evidence="1">JCM 4059</strain>
    </source>
</reference>
<keyword evidence="2" id="KW-1185">Reference proteome</keyword>
<organism evidence="1 2">
    <name type="scientific">Streptomyces mashuensis</name>
    <dbReference type="NCBI Taxonomy" id="33904"/>
    <lineage>
        <taxon>Bacteria</taxon>
        <taxon>Bacillati</taxon>
        <taxon>Actinomycetota</taxon>
        <taxon>Actinomycetes</taxon>
        <taxon>Kitasatosporales</taxon>
        <taxon>Streptomycetaceae</taxon>
        <taxon>Streptomyces</taxon>
    </lineage>
</organism>
<evidence type="ECO:0000313" key="1">
    <source>
        <dbReference type="EMBL" id="GHF62354.1"/>
    </source>
</evidence>
<name>A0A919B7W6_9ACTN</name>
<evidence type="ECO:0000313" key="2">
    <source>
        <dbReference type="Proteomes" id="UP000638313"/>
    </source>
</evidence>
<accession>A0A919B7W6</accession>